<evidence type="ECO:0000313" key="3">
    <source>
        <dbReference type="Proteomes" id="UP000245771"/>
    </source>
</evidence>
<protein>
    <submittedName>
        <fullName evidence="2">Aldolase</fullName>
    </submittedName>
</protein>
<keyword evidence="3" id="KW-1185">Reference proteome</keyword>
<dbReference type="InterPro" id="IPR002220">
    <property type="entry name" value="DapA-like"/>
</dbReference>
<keyword evidence="1" id="KW-0472">Membrane</keyword>
<keyword evidence="1" id="KW-0812">Transmembrane</keyword>
<dbReference type="SMART" id="SM01130">
    <property type="entry name" value="DHDPS"/>
    <property type="match status" value="1"/>
</dbReference>
<evidence type="ECO:0000313" key="2">
    <source>
        <dbReference type="EMBL" id="PWN32988.1"/>
    </source>
</evidence>
<dbReference type="GO" id="GO:0019262">
    <property type="term" value="P:N-acetylneuraminate catabolic process"/>
    <property type="evidence" value="ECO:0007669"/>
    <property type="project" value="TreeGrafter"/>
</dbReference>
<dbReference type="PANTHER" id="PTHR42849">
    <property type="entry name" value="N-ACETYLNEURAMINATE LYASE"/>
    <property type="match status" value="1"/>
</dbReference>
<dbReference type="AlphaFoldDB" id="A0A316V7J2"/>
<dbReference type="InterPro" id="IPR013785">
    <property type="entry name" value="Aldolase_TIM"/>
</dbReference>
<dbReference type="Gene3D" id="3.20.20.70">
    <property type="entry name" value="Aldolase class I"/>
    <property type="match status" value="2"/>
</dbReference>
<dbReference type="InParanoid" id="A0A316V7J2"/>
<dbReference type="RefSeq" id="XP_025353290.1">
    <property type="nucleotide sequence ID" value="XM_025500550.1"/>
</dbReference>
<evidence type="ECO:0000256" key="1">
    <source>
        <dbReference type="SAM" id="Phobius"/>
    </source>
</evidence>
<dbReference type="GeneID" id="37022331"/>
<organism evidence="2 3">
    <name type="scientific">Meira miltonrushii</name>
    <dbReference type="NCBI Taxonomy" id="1280837"/>
    <lineage>
        <taxon>Eukaryota</taxon>
        <taxon>Fungi</taxon>
        <taxon>Dikarya</taxon>
        <taxon>Basidiomycota</taxon>
        <taxon>Ustilaginomycotina</taxon>
        <taxon>Exobasidiomycetes</taxon>
        <taxon>Exobasidiales</taxon>
        <taxon>Brachybasidiaceae</taxon>
        <taxon>Meira</taxon>
    </lineage>
</organism>
<name>A0A316V7J2_9BASI</name>
<proteinExistence type="predicted"/>
<dbReference type="GO" id="GO:0008747">
    <property type="term" value="F:N-acetylneuraminate lyase activity"/>
    <property type="evidence" value="ECO:0007669"/>
    <property type="project" value="TreeGrafter"/>
</dbReference>
<feature type="transmembrane region" description="Helical" evidence="1">
    <location>
        <begin position="190"/>
        <end position="211"/>
    </location>
</feature>
<dbReference type="EMBL" id="KZ819605">
    <property type="protein sequence ID" value="PWN32988.1"/>
    <property type="molecule type" value="Genomic_DNA"/>
</dbReference>
<dbReference type="GO" id="GO:0005829">
    <property type="term" value="C:cytosol"/>
    <property type="evidence" value="ECO:0007669"/>
    <property type="project" value="TreeGrafter"/>
</dbReference>
<dbReference type="Pfam" id="PF00701">
    <property type="entry name" value="DHDPS"/>
    <property type="match status" value="1"/>
</dbReference>
<dbReference type="CDD" id="cd00408">
    <property type="entry name" value="DHDPS-like"/>
    <property type="match status" value="1"/>
</dbReference>
<sequence>MVERLNGVVADVPTPRNRDGTINLDIVQVIVDRMVNAGVSAILVVGKVGGFEEPDCVDFDSSEHKKVVNAYLEAAKGRIPIIAGLHPVLHDFIDEWCQGYEALGCHAIMFMFGSIGLDFFESHQEIENMDTPLMYCSWNLQSEGKTFSRFEDVAYGNDATVFDENYRMDFTTKAQSGIRYKNRTFNGTDLLCFSALALGAPGIISGMAAILPQHCVELYRTFTIEKDLEKARKQWEYLWKLAKFLESVDYAAGVTAALRAIGIDTELDREVDDVLDVGEMKRLRLILDKRTTSKSDEDYDTSTISAL</sequence>
<dbReference type="Proteomes" id="UP000245771">
    <property type="component" value="Unassembled WGS sequence"/>
</dbReference>
<accession>A0A316V7J2</accession>
<keyword evidence="1" id="KW-1133">Transmembrane helix</keyword>
<dbReference type="PANTHER" id="PTHR42849:SF1">
    <property type="entry name" value="N-ACETYLNEURAMINATE LYASE"/>
    <property type="match status" value="1"/>
</dbReference>
<gene>
    <name evidence="2" type="ORF">FA14DRAFT_174633</name>
</gene>
<dbReference type="OrthoDB" id="191315at2759"/>
<dbReference type="SUPFAM" id="SSF51569">
    <property type="entry name" value="Aldolase"/>
    <property type="match status" value="1"/>
</dbReference>
<reference evidence="2 3" key="1">
    <citation type="journal article" date="2018" name="Mol. Biol. Evol.">
        <title>Broad Genomic Sampling Reveals a Smut Pathogenic Ancestry of the Fungal Clade Ustilaginomycotina.</title>
        <authorList>
            <person name="Kijpornyongpan T."/>
            <person name="Mondo S.J."/>
            <person name="Barry K."/>
            <person name="Sandor L."/>
            <person name="Lee J."/>
            <person name="Lipzen A."/>
            <person name="Pangilinan J."/>
            <person name="LaButti K."/>
            <person name="Hainaut M."/>
            <person name="Henrissat B."/>
            <person name="Grigoriev I.V."/>
            <person name="Spatafora J.W."/>
            <person name="Aime M.C."/>
        </authorList>
    </citation>
    <scope>NUCLEOTIDE SEQUENCE [LARGE SCALE GENOMIC DNA]</scope>
    <source>
        <strain evidence="2 3">MCA 3882</strain>
    </source>
</reference>